<reference evidence="1" key="1">
    <citation type="journal article" date="2015" name="Nature">
        <title>Complex archaea that bridge the gap between prokaryotes and eukaryotes.</title>
        <authorList>
            <person name="Spang A."/>
            <person name="Saw J.H."/>
            <person name="Jorgensen S.L."/>
            <person name="Zaremba-Niedzwiedzka K."/>
            <person name="Martijn J."/>
            <person name="Lind A.E."/>
            <person name="van Eijk R."/>
            <person name="Schleper C."/>
            <person name="Guy L."/>
            <person name="Ettema T.J."/>
        </authorList>
    </citation>
    <scope>NUCLEOTIDE SEQUENCE</scope>
</reference>
<name>A0A0F9ANX8_9ZZZZ</name>
<dbReference type="AlphaFoldDB" id="A0A0F9ANX8"/>
<gene>
    <name evidence="1" type="ORF">LCGC14_2826050</name>
</gene>
<proteinExistence type="predicted"/>
<organism evidence="1">
    <name type="scientific">marine sediment metagenome</name>
    <dbReference type="NCBI Taxonomy" id="412755"/>
    <lineage>
        <taxon>unclassified sequences</taxon>
        <taxon>metagenomes</taxon>
        <taxon>ecological metagenomes</taxon>
    </lineage>
</organism>
<dbReference type="EMBL" id="LAZR01053701">
    <property type="protein sequence ID" value="KKK80184.1"/>
    <property type="molecule type" value="Genomic_DNA"/>
</dbReference>
<accession>A0A0F9ANX8</accession>
<comment type="caution">
    <text evidence="1">The sequence shown here is derived from an EMBL/GenBank/DDBJ whole genome shotgun (WGS) entry which is preliminary data.</text>
</comment>
<feature type="non-terminal residue" evidence="1">
    <location>
        <position position="102"/>
    </location>
</feature>
<evidence type="ECO:0000313" key="1">
    <source>
        <dbReference type="EMBL" id="KKK80184.1"/>
    </source>
</evidence>
<sequence>MVTAEAPPRCGTCAKEEDACNCVHILRRLCEGCGREILFSLPRTQLFFQCPDCKYEWFELMEGAQSDFALSKAFSPALIAGRGYGKTWAFAAKAYAYVAENP</sequence>
<protein>
    <submittedName>
        <fullName evidence="1">Uncharacterized protein</fullName>
    </submittedName>
</protein>